<dbReference type="Pfam" id="PF00078">
    <property type="entry name" value="RVT_1"/>
    <property type="match status" value="1"/>
</dbReference>
<dbReference type="AlphaFoldDB" id="A0A812UTL4"/>
<evidence type="ECO:0000313" key="3">
    <source>
        <dbReference type="Proteomes" id="UP000604046"/>
    </source>
</evidence>
<comment type="caution">
    <text evidence="2">The sequence shown here is derived from an EMBL/GenBank/DDBJ whole genome shotgun (WGS) entry which is preliminary data.</text>
</comment>
<dbReference type="Proteomes" id="UP000604046">
    <property type="component" value="Unassembled WGS sequence"/>
</dbReference>
<dbReference type="OrthoDB" id="411871at2759"/>
<name>A0A812UTL4_9DINO</name>
<dbReference type="InterPro" id="IPR000477">
    <property type="entry name" value="RT_dom"/>
</dbReference>
<keyword evidence="3" id="KW-1185">Reference proteome</keyword>
<dbReference type="EMBL" id="CAJNDS010002754">
    <property type="protein sequence ID" value="CAE7585269.1"/>
    <property type="molecule type" value="Genomic_DNA"/>
</dbReference>
<feature type="domain" description="Reverse transcriptase" evidence="1">
    <location>
        <begin position="34"/>
        <end position="149"/>
    </location>
</feature>
<organism evidence="2 3">
    <name type="scientific">Symbiodinium natans</name>
    <dbReference type="NCBI Taxonomy" id="878477"/>
    <lineage>
        <taxon>Eukaryota</taxon>
        <taxon>Sar</taxon>
        <taxon>Alveolata</taxon>
        <taxon>Dinophyceae</taxon>
        <taxon>Suessiales</taxon>
        <taxon>Symbiodiniaceae</taxon>
        <taxon>Symbiodinium</taxon>
    </lineage>
</organism>
<proteinExistence type="predicted"/>
<evidence type="ECO:0000313" key="2">
    <source>
        <dbReference type="EMBL" id="CAE7585269.1"/>
    </source>
</evidence>
<gene>
    <name evidence="2" type="ORF">SNAT2548_LOCUS33369</name>
</gene>
<reference evidence="2" key="1">
    <citation type="submission" date="2021-02" db="EMBL/GenBank/DDBJ databases">
        <authorList>
            <person name="Dougan E. K."/>
            <person name="Rhodes N."/>
            <person name="Thang M."/>
            <person name="Chan C."/>
        </authorList>
    </citation>
    <scope>NUCLEOTIDE SEQUENCE</scope>
</reference>
<accession>A0A812UTL4</accession>
<sequence length="334" mass="37829">MWQLPAGPIAAFLEDQVLATWHSDAAEVFEDWAELRCLIMQWVETTAFHVVQDAAEAEFSSCRGNRQGCKLSPSLWVCVSVYLLHLIEQEMGQTWCNEHLVGFADETHLRWDILNAPQLHQALGQAHRVLQILEQAGLKLSPEKTARLLRLEGVQAANIKRKIIEKTKDGRRLKLGLDYVLPLKQEHVYLGACVTYWDFEHKNMKHRVHAGKVAFQRVRKFLTAEKAATLQKRLRLWKAIIIPTVMYSITASGVLPKGFEMLRVMLTKQARAIARSPRYRMGGESGDEAITESDATIWQKVGIGSVLRPQSLLQLLEGAQGQATQRRKKTNTCA</sequence>
<evidence type="ECO:0000259" key="1">
    <source>
        <dbReference type="Pfam" id="PF00078"/>
    </source>
</evidence>
<protein>
    <recommendedName>
        <fullName evidence="1">Reverse transcriptase domain-containing protein</fullName>
    </recommendedName>
</protein>